<comment type="caution">
    <text evidence="2">The sequence shown here is derived from an EMBL/GenBank/DDBJ whole genome shotgun (WGS) entry which is preliminary data.</text>
</comment>
<organism evidence="2 3">
    <name type="scientific">Didymodactylos carnosus</name>
    <dbReference type="NCBI Taxonomy" id="1234261"/>
    <lineage>
        <taxon>Eukaryota</taxon>
        <taxon>Metazoa</taxon>
        <taxon>Spiralia</taxon>
        <taxon>Gnathifera</taxon>
        <taxon>Rotifera</taxon>
        <taxon>Eurotatoria</taxon>
        <taxon>Bdelloidea</taxon>
        <taxon>Philodinida</taxon>
        <taxon>Philodinidae</taxon>
        <taxon>Didymodactylos</taxon>
    </lineage>
</organism>
<dbReference type="Proteomes" id="UP000682733">
    <property type="component" value="Unassembled WGS sequence"/>
</dbReference>
<dbReference type="Proteomes" id="UP000677228">
    <property type="component" value="Unassembled WGS sequence"/>
</dbReference>
<name>A0A8S2WDB7_9BILA</name>
<dbReference type="AlphaFoldDB" id="A0A8S2WDB7"/>
<dbReference type="EMBL" id="CAJOBA010076243">
    <property type="protein sequence ID" value="CAF4419233.1"/>
    <property type="molecule type" value="Genomic_DNA"/>
</dbReference>
<reference evidence="2" key="1">
    <citation type="submission" date="2021-02" db="EMBL/GenBank/DDBJ databases">
        <authorList>
            <person name="Nowell W R."/>
        </authorList>
    </citation>
    <scope>NUCLEOTIDE SEQUENCE</scope>
</reference>
<evidence type="ECO:0000313" key="2">
    <source>
        <dbReference type="EMBL" id="CAF4419233.1"/>
    </source>
</evidence>
<protein>
    <submittedName>
        <fullName evidence="2">Uncharacterized protein</fullName>
    </submittedName>
</protein>
<dbReference type="EMBL" id="CAJNOK010052173">
    <property type="protein sequence ID" value="CAF1607443.1"/>
    <property type="molecule type" value="Genomic_DNA"/>
</dbReference>
<evidence type="ECO:0000313" key="1">
    <source>
        <dbReference type="EMBL" id="CAF1607443.1"/>
    </source>
</evidence>
<feature type="non-terminal residue" evidence="2">
    <location>
        <position position="41"/>
    </location>
</feature>
<evidence type="ECO:0000313" key="3">
    <source>
        <dbReference type="Proteomes" id="UP000682733"/>
    </source>
</evidence>
<sequence>MSLPFATGDTSKDGHKLLLYKTYRYRFRTRKGDGTVTWHCT</sequence>
<accession>A0A8S2WDB7</accession>
<gene>
    <name evidence="1" type="ORF">OVA965_LOCUS42457</name>
    <name evidence="2" type="ORF">TMI583_LOCUS44376</name>
</gene>
<feature type="non-terminal residue" evidence="2">
    <location>
        <position position="1"/>
    </location>
</feature>
<proteinExistence type="predicted"/>